<dbReference type="Gene3D" id="2.20.25.10">
    <property type="match status" value="1"/>
</dbReference>
<dbReference type="KEGG" id="afri:E3E15_04560"/>
<dbReference type="AlphaFoldDB" id="A0A6M3HTX7"/>
<dbReference type="SUPFAM" id="SSF158997">
    <property type="entry name" value="Trm112p-like"/>
    <property type="match status" value="1"/>
</dbReference>
<evidence type="ECO:0000313" key="2">
    <source>
        <dbReference type="EMBL" id="QIV94668.1"/>
    </source>
</evidence>
<dbReference type="Pfam" id="PF03966">
    <property type="entry name" value="Trm112p"/>
    <property type="match status" value="1"/>
</dbReference>
<gene>
    <name evidence="2" type="ORF">E3E15_04560</name>
</gene>
<comment type="similarity">
    <text evidence="1">Belongs to the UPF0434 family.</text>
</comment>
<proteinExistence type="inferred from homology"/>
<dbReference type="EMBL" id="CP038017">
    <property type="protein sequence ID" value="QIV94668.1"/>
    <property type="molecule type" value="Genomic_DNA"/>
</dbReference>
<keyword evidence="3" id="KW-1185">Reference proteome</keyword>
<dbReference type="Proteomes" id="UP000503320">
    <property type="component" value="Chromosome"/>
</dbReference>
<sequence>MDQSVLDILVCPVCKSNLHYDKQKQILVCKADKLAYPIRDNIPVMLVEEATKLNIEEIKKYG</sequence>
<dbReference type="HAMAP" id="MF_01187">
    <property type="entry name" value="UPF0434"/>
    <property type="match status" value="1"/>
</dbReference>
<name>A0A6M3HTX7_9GAMM</name>
<dbReference type="InterPro" id="IPR005651">
    <property type="entry name" value="Trm112-like"/>
</dbReference>
<dbReference type="PANTHER" id="PTHR33505">
    <property type="entry name" value="ZGC:162634"/>
    <property type="match status" value="1"/>
</dbReference>
<dbReference type="PANTHER" id="PTHR33505:SF4">
    <property type="entry name" value="PROTEIN PREY, MITOCHONDRIAL"/>
    <property type="match status" value="1"/>
</dbReference>
<evidence type="ECO:0000256" key="1">
    <source>
        <dbReference type="HAMAP-Rule" id="MF_01187"/>
    </source>
</evidence>
<dbReference type="GO" id="GO:0005829">
    <property type="term" value="C:cytosol"/>
    <property type="evidence" value="ECO:0007669"/>
    <property type="project" value="TreeGrafter"/>
</dbReference>
<evidence type="ECO:0000313" key="3">
    <source>
        <dbReference type="Proteomes" id="UP000503320"/>
    </source>
</evidence>
<protein>
    <recommendedName>
        <fullName evidence="1">UPF0434 protein E3E15_04560</fullName>
    </recommendedName>
</protein>
<reference evidence="2 3" key="1">
    <citation type="submission" date="2019-03" db="EMBL/GenBank/DDBJ databases">
        <title>Complete Genome Sequence of Allofrancisella frigidaquae Strain SYSU 10HL1970 Isolated from Water-Cooling Systems in China.</title>
        <authorList>
            <person name="Ohrman C."/>
            <person name="Uneklint I."/>
            <person name="Sjodin A."/>
        </authorList>
    </citation>
    <scope>NUCLEOTIDE SEQUENCE [LARGE SCALE GENOMIC DNA]</scope>
    <source>
        <strain evidence="2 3">SYSU 10HL1970</strain>
    </source>
</reference>
<dbReference type="RefSeq" id="WP_035719393.1">
    <property type="nucleotide sequence ID" value="NZ_CP038017.1"/>
</dbReference>
<organism evidence="2 3">
    <name type="scientific">Allofrancisella frigidaquae</name>
    <dbReference type="NCBI Taxonomy" id="1085644"/>
    <lineage>
        <taxon>Bacteria</taxon>
        <taxon>Pseudomonadati</taxon>
        <taxon>Pseudomonadota</taxon>
        <taxon>Gammaproteobacteria</taxon>
        <taxon>Thiotrichales</taxon>
        <taxon>Francisellaceae</taxon>
        <taxon>Allofrancisella</taxon>
    </lineage>
</organism>
<dbReference type="FunFam" id="2.20.25.10:FF:000002">
    <property type="entry name" value="UPF0434 protein YcaR"/>
    <property type="match status" value="1"/>
</dbReference>
<accession>A0A6M3HTX7</accession>